<feature type="binding site" evidence="4">
    <location>
        <position position="168"/>
    </location>
    <ligand>
        <name>Zn(2+)</name>
        <dbReference type="ChEBI" id="CHEBI:29105"/>
    </ligand>
</feature>
<feature type="region of interest" description="Disordered" evidence="5">
    <location>
        <begin position="332"/>
        <end position="375"/>
    </location>
</feature>
<keyword evidence="3" id="KW-0520">NAD</keyword>
<dbReference type="Gene3D" id="3.40.50.1220">
    <property type="entry name" value="TPP-binding domain"/>
    <property type="match status" value="1"/>
</dbReference>
<feature type="binding site" evidence="4">
    <location>
        <position position="147"/>
    </location>
    <ligand>
        <name>Zn(2+)</name>
        <dbReference type="ChEBI" id="CHEBI:29105"/>
    </ligand>
</feature>
<evidence type="ECO:0000256" key="5">
    <source>
        <dbReference type="SAM" id="MobiDB-lite"/>
    </source>
</evidence>
<keyword evidence="4" id="KW-0479">Metal-binding</keyword>
<dbReference type="PROSITE" id="PS50305">
    <property type="entry name" value="SIRTUIN"/>
    <property type="match status" value="1"/>
</dbReference>
<evidence type="ECO:0000313" key="8">
    <source>
        <dbReference type="Proteomes" id="UP000267029"/>
    </source>
</evidence>
<gene>
    <name evidence="7" type="ORF">MCOS_LOCUS9770</name>
</gene>
<dbReference type="InterPro" id="IPR026590">
    <property type="entry name" value="Ssirtuin_cat_dom"/>
</dbReference>
<dbReference type="InterPro" id="IPR003000">
    <property type="entry name" value="Sirtuin"/>
</dbReference>
<evidence type="ECO:0000256" key="4">
    <source>
        <dbReference type="PROSITE-ProRule" id="PRU00236"/>
    </source>
</evidence>
<evidence type="ECO:0000256" key="1">
    <source>
        <dbReference type="ARBA" id="ARBA00001947"/>
    </source>
</evidence>
<dbReference type="Pfam" id="PF02146">
    <property type="entry name" value="SIR2"/>
    <property type="match status" value="1"/>
</dbReference>
<evidence type="ECO:0000256" key="3">
    <source>
        <dbReference type="ARBA" id="ARBA00023027"/>
    </source>
</evidence>
<keyword evidence="4" id="KW-0862">Zinc</keyword>
<keyword evidence="8" id="KW-1185">Reference proteome</keyword>
<dbReference type="GO" id="GO:0017136">
    <property type="term" value="F:histone deacetylase activity, NAD-dependent"/>
    <property type="evidence" value="ECO:0007669"/>
    <property type="project" value="TreeGrafter"/>
</dbReference>
<dbReference type="GO" id="GO:0070403">
    <property type="term" value="F:NAD+ binding"/>
    <property type="evidence" value="ECO:0007669"/>
    <property type="project" value="InterPro"/>
</dbReference>
<dbReference type="STRING" id="53468.A0A0R3UPJ2"/>
<dbReference type="InterPro" id="IPR029035">
    <property type="entry name" value="DHS-like_NAD/FAD-binding_dom"/>
</dbReference>
<comment type="cofactor">
    <cofactor evidence="1">
        <name>Zn(2+)</name>
        <dbReference type="ChEBI" id="CHEBI:29105"/>
    </cofactor>
</comment>
<keyword evidence="2" id="KW-0808">Transferase</keyword>
<sequence>MSWRNLSRLNTLISEGYDNPRLLLTCIFGMSPSILPSDSASLWGILCSVLSGQPHRRRLEQFATLDSVVKLLRHRSRILVLTGAGISELFPGQFKPSFAHRFIKLLERKGKLLRNYTQNIDTLEQAAGITRVIQCHGSFATASCVTCQYQVPGEAVREAIMSQRVPRCPRCCPDQGLSGSPVPTTLTNCPAASTTSGIMKPDIVFFGEGLPYEFHTSLQEDVHHADLILVIGSSLKVEPVSHIPDSVVPEVPQILINRESLTSHNFDTELLGDCDVILEELCSRLGWNLDEGTDSASSPPKDTELLSEEDLHLVLATALSHRFANNESLEAVANGSSPPIAPDNAAPRQEPPDCSKSAQSTINVDDESGEDSDSGESFAFADCKLVFNLADYLPERGYTKVPPNQYVFKGAEVGFVYEVAKDILRSQGAIALPENSTHLASRANTSSTTRCNHSSTGDVFMRHLLRRCAMDAELQRHREARRNGVVGDLEVIDCDLPSSSSSSCGEAKTVKKPATAKARRAHRTEEEEEEADGLQPTTSAPPLKKRRRCSSEVADD</sequence>
<feature type="binding site" evidence="4">
    <location>
        <position position="189"/>
    </location>
    <ligand>
        <name>Zn(2+)</name>
        <dbReference type="ChEBI" id="CHEBI:29105"/>
    </ligand>
</feature>
<feature type="compositionally biased region" description="Acidic residues" evidence="5">
    <location>
        <begin position="364"/>
        <end position="374"/>
    </location>
</feature>
<dbReference type="PANTHER" id="PTHR11085:SF9">
    <property type="entry name" value="NAD-DEPENDENT PROTEIN DEACETYLASE SIRTUIN-1"/>
    <property type="match status" value="1"/>
</dbReference>
<evidence type="ECO:0000259" key="6">
    <source>
        <dbReference type="PROSITE" id="PS50305"/>
    </source>
</evidence>
<dbReference type="GO" id="GO:0046872">
    <property type="term" value="F:metal ion binding"/>
    <property type="evidence" value="ECO:0007669"/>
    <property type="project" value="UniProtKB-KW"/>
</dbReference>
<reference evidence="7 8" key="1">
    <citation type="submission" date="2018-10" db="EMBL/GenBank/DDBJ databases">
        <authorList>
            <consortium name="Pathogen Informatics"/>
        </authorList>
    </citation>
    <scope>NUCLEOTIDE SEQUENCE [LARGE SCALE GENOMIC DNA]</scope>
</reference>
<feature type="compositionally biased region" description="Low complexity" evidence="5">
    <location>
        <begin position="498"/>
        <end position="516"/>
    </location>
</feature>
<feature type="active site" description="Proton acceptor" evidence="4">
    <location>
        <position position="136"/>
    </location>
</feature>
<dbReference type="Proteomes" id="UP000267029">
    <property type="component" value="Unassembled WGS sequence"/>
</dbReference>
<proteinExistence type="predicted"/>
<dbReference type="SUPFAM" id="SSF52467">
    <property type="entry name" value="DHS-like NAD/FAD-binding domain"/>
    <property type="match status" value="1"/>
</dbReference>
<accession>A0A0R3UPJ2</accession>
<dbReference type="EMBL" id="UXSR01005833">
    <property type="protein sequence ID" value="VDD83767.1"/>
    <property type="molecule type" value="Genomic_DNA"/>
</dbReference>
<dbReference type="AlphaFoldDB" id="A0A0R3UPJ2"/>
<feature type="binding site" evidence="4">
    <location>
        <position position="144"/>
    </location>
    <ligand>
        <name>Zn(2+)</name>
        <dbReference type="ChEBI" id="CHEBI:29105"/>
    </ligand>
</feature>
<dbReference type="InterPro" id="IPR050134">
    <property type="entry name" value="NAD-dep_sirtuin_deacylases"/>
</dbReference>
<protein>
    <recommendedName>
        <fullName evidence="6">Deacetylase sirtuin-type domain-containing protein</fullName>
    </recommendedName>
</protein>
<dbReference type="GO" id="GO:0005634">
    <property type="term" value="C:nucleus"/>
    <property type="evidence" value="ECO:0007669"/>
    <property type="project" value="TreeGrafter"/>
</dbReference>
<organism evidence="7 8">
    <name type="scientific">Mesocestoides corti</name>
    <name type="common">Flatworm</name>
    <dbReference type="NCBI Taxonomy" id="53468"/>
    <lineage>
        <taxon>Eukaryota</taxon>
        <taxon>Metazoa</taxon>
        <taxon>Spiralia</taxon>
        <taxon>Lophotrochozoa</taxon>
        <taxon>Platyhelminthes</taxon>
        <taxon>Cestoda</taxon>
        <taxon>Eucestoda</taxon>
        <taxon>Cyclophyllidea</taxon>
        <taxon>Mesocestoididae</taxon>
        <taxon>Mesocestoides</taxon>
    </lineage>
</organism>
<dbReference type="OrthoDB" id="424302at2759"/>
<name>A0A0R3UPJ2_MESCO</name>
<dbReference type="PANTHER" id="PTHR11085">
    <property type="entry name" value="NAD-DEPENDENT PROTEIN DEACYLASE SIRTUIN-5, MITOCHONDRIAL-RELATED"/>
    <property type="match status" value="1"/>
</dbReference>
<feature type="region of interest" description="Disordered" evidence="5">
    <location>
        <begin position="497"/>
        <end position="556"/>
    </location>
</feature>
<evidence type="ECO:0000256" key="2">
    <source>
        <dbReference type="ARBA" id="ARBA00022679"/>
    </source>
</evidence>
<feature type="domain" description="Deacetylase sirtuin-type" evidence="6">
    <location>
        <begin position="1"/>
        <end position="288"/>
    </location>
</feature>
<evidence type="ECO:0000313" key="7">
    <source>
        <dbReference type="EMBL" id="VDD83767.1"/>
    </source>
</evidence>